<dbReference type="EMBL" id="WNXQ01000004">
    <property type="protein sequence ID" value="MWB78363.1"/>
    <property type="molecule type" value="Genomic_DNA"/>
</dbReference>
<dbReference type="InterPro" id="IPR050319">
    <property type="entry name" value="ABC_transp_ATP-bind"/>
</dbReference>
<keyword evidence="4" id="KW-0547">Nucleotide-binding</keyword>
<evidence type="ECO:0000256" key="4">
    <source>
        <dbReference type="ARBA" id="ARBA00022741"/>
    </source>
</evidence>
<dbReference type="Pfam" id="PF08352">
    <property type="entry name" value="oligo_HPY"/>
    <property type="match status" value="1"/>
</dbReference>
<dbReference type="AlphaFoldDB" id="A0A844WB80"/>
<keyword evidence="5 8" id="KW-0067">ATP-binding</keyword>
<keyword evidence="3" id="KW-0813">Transport</keyword>
<dbReference type="RefSeq" id="WP_160382619.1">
    <property type="nucleotide sequence ID" value="NZ_WNXQ01000004.1"/>
</dbReference>
<dbReference type="InterPro" id="IPR003439">
    <property type="entry name" value="ABC_transporter-like_ATP-bd"/>
</dbReference>
<dbReference type="GO" id="GO:0016887">
    <property type="term" value="F:ATP hydrolysis activity"/>
    <property type="evidence" value="ECO:0007669"/>
    <property type="project" value="InterPro"/>
</dbReference>
<dbReference type="PANTHER" id="PTHR43776">
    <property type="entry name" value="TRANSPORT ATP-BINDING PROTEIN"/>
    <property type="match status" value="1"/>
</dbReference>
<organism evidence="8 9">
    <name type="scientific">Pseudooceanicola pacificus</name>
    <dbReference type="NCBI Taxonomy" id="2676438"/>
    <lineage>
        <taxon>Bacteria</taxon>
        <taxon>Pseudomonadati</taxon>
        <taxon>Pseudomonadota</taxon>
        <taxon>Alphaproteobacteria</taxon>
        <taxon>Rhodobacterales</taxon>
        <taxon>Paracoccaceae</taxon>
        <taxon>Pseudooceanicola</taxon>
    </lineage>
</organism>
<dbReference type="SUPFAM" id="SSF52540">
    <property type="entry name" value="P-loop containing nucleoside triphosphate hydrolases"/>
    <property type="match status" value="1"/>
</dbReference>
<dbReference type="FunFam" id="3.40.50.300:FF:000016">
    <property type="entry name" value="Oligopeptide ABC transporter ATP-binding component"/>
    <property type="match status" value="1"/>
</dbReference>
<dbReference type="GO" id="GO:0005886">
    <property type="term" value="C:plasma membrane"/>
    <property type="evidence" value="ECO:0007669"/>
    <property type="project" value="UniProtKB-SubCell"/>
</dbReference>
<dbReference type="InterPro" id="IPR017871">
    <property type="entry name" value="ABC_transporter-like_CS"/>
</dbReference>
<evidence type="ECO:0000313" key="8">
    <source>
        <dbReference type="EMBL" id="MWB78363.1"/>
    </source>
</evidence>
<dbReference type="NCBIfam" id="TIGR01727">
    <property type="entry name" value="oligo_HPY"/>
    <property type="match status" value="1"/>
</dbReference>
<dbReference type="PROSITE" id="PS00211">
    <property type="entry name" value="ABC_TRANSPORTER_1"/>
    <property type="match status" value="1"/>
</dbReference>
<comment type="similarity">
    <text evidence="2">Belongs to the ABC transporter superfamily.</text>
</comment>
<reference evidence="8 9" key="1">
    <citation type="submission" date="2019-11" db="EMBL/GenBank/DDBJ databases">
        <title>Pseudooceanicola pacifica sp. nov., isolated from deep-sea sediment of the Pacific Ocean.</title>
        <authorList>
            <person name="Lyu L."/>
        </authorList>
    </citation>
    <scope>NUCLEOTIDE SEQUENCE [LARGE SCALE GENOMIC DNA]</scope>
    <source>
        <strain evidence="8 9">216_PA32_1</strain>
    </source>
</reference>
<name>A0A844WB80_9RHOB</name>
<dbReference type="PROSITE" id="PS50893">
    <property type="entry name" value="ABC_TRANSPORTER_2"/>
    <property type="match status" value="1"/>
</dbReference>
<dbReference type="GO" id="GO:0015833">
    <property type="term" value="P:peptide transport"/>
    <property type="evidence" value="ECO:0007669"/>
    <property type="project" value="InterPro"/>
</dbReference>
<sequence>MSRDMVMQTRDLVRHFPIGGKQKVHAVNGVSMEIAAGETLALVGESGCGKSSFARLIMGLDRPDSGSARLLGQELTQLRGAGLHAHRKAVQMIFQDPTSSLDPRWTAEAIVREPLDNYKVGTPDERRARVLDLLDRVGLGAHYAERYPHEMSGGQRQRLGIARALALEPRLLVADEPVSALDVSIRAQVLNLLCDLRDEMNLSLLFISHDIGVVSHVSDRVAVMYLGRVIETGKTFDVLNNPKHPYTSGLLEAVPRPHPSQRRERAPLDGDPPSPIHLPQGCAFRDRCPVAMEVCGRFTPALKPDAEGRIVACHHANPVKPELEPTHV</sequence>
<dbReference type="Gene3D" id="3.40.50.300">
    <property type="entry name" value="P-loop containing nucleotide triphosphate hydrolases"/>
    <property type="match status" value="1"/>
</dbReference>
<feature type="domain" description="ABC transporter" evidence="7">
    <location>
        <begin position="7"/>
        <end position="251"/>
    </location>
</feature>
<evidence type="ECO:0000256" key="3">
    <source>
        <dbReference type="ARBA" id="ARBA00022448"/>
    </source>
</evidence>
<proteinExistence type="inferred from homology"/>
<evidence type="ECO:0000256" key="1">
    <source>
        <dbReference type="ARBA" id="ARBA00004417"/>
    </source>
</evidence>
<evidence type="ECO:0000256" key="6">
    <source>
        <dbReference type="SAM" id="MobiDB-lite"/>
    </source>
</evidence>
<comment type="subcellular location">
    <subcellularLocation>
        <location evidence="1">Cell inner membrane</location>
        <topology evidence="1">Peripheral membrane protein</topology>
    </subcellularLocation>
</comment>
<dbReference type="InterPro" id="IPR003593">
    <property type="entry name" value="AAA+_ATPase"/>
</dbReference>
<dbReference type="GO" id="GO:0005524">
    <property type="term" value="F:ATP binding"/>
    <property type="evidence" value="ECO:0007669"/>
    <property type="project" value="UniProtKB-KW"/>
</dbReference>
<dbReference type="PANTHER" id="PTHR43776:SF7">
    <property type="entry name" value="D,D-DIPEPTIDE TRANSPORT ATP-BINDING PROTEIN DDPF-RELATED"/>
    <property type="match status" value="1"/>
</dbReference>
<dbReference type="InterPro" id="IPR027417">
    <property type="entry name" value="P-loop_NTPase"/>
</dbReference>
<keyword evidence="9" id="KW-1185">Reference proteome</keyword>
<dbReference type="Pfam" id="PF00005">
    <property type="entry name" value="ABC_tran"/>
    <property type="match status" value="1"/>
</dbReference>
<evidence type="ECO:0000256" key="2">
    <source>
        <dbReference type="ARBA" id="ARBA00005417"/>
    </source>
</evidence>
<evidence type="ECO:0000256" key="5">
    <source>
        <dbReference type="ARBA" id="ARBA00022840"/>
    </source>
</evidence>
<evidence type="ECO:0000259" key="7">
    <source>
        <dbReference type="PROSITE" id="PS50893"/>
    </source>
</evidence>
<feature type="region of interest" description="Disordered" evidence="6">
    <location>
        <begin position="247"/>
        <end position="276"/>
    </location>
</feature>
<dbReference type="GO" id="GO:0055085">
    <property type="term" value="P:transmembrane transport"/>
    <property type="evidence" value="ECO:0007669"/>
    <property type="project" value="UniProtKB-ARBA"/>
</dbReference>
<comment type="caution">
    <text evidence="8">The sequence shown here is derived from an EMBL/GenBank/DDBJ whole genome shotgun (WGS) entry which is preliminary data.</text>
</comment>
<accession>A0A844WB80</accession>
<dbReference type="SMART" id="SM00382">
    <property type="entry name" value="AAA"/>
    <property type="match status" value="1"/>
</dbReference>
<evidence type="ECO:0000313" key="9">
    <source>
        <dbReference type="Proteomes" id="UP000443843"/>
    </source>
</evidence>
<dbReference type="CDD" id="cd03257">
    <property type="entry name" value="ABC_NikE_OppD_transporters"/>
    <property type="match status" value="1"/>
</dbReference>
<gene>
    <name evidence="8" type="ORF">GLS40_10025</name>
</gene>
<dbReference type="Proteomes" id="UP000443843">
    <property type="component" value="Unassembled WGS sequence"/>
</dbReference>
<dbReference type="InterPro" id="IPR013563">
    <property type="entry name" value="Oligopep_ABC_C"/>
</dbReference>
<protein>
    <submittedName>
        <fullName evidence="8">ATP-binding cassette domain-containing protein</fullName>
    </submittedName>
</protein>